<dbReference type="EMBL" id="BBZA01000089">
    <property type="protein sequence ID" value="GAP62920.1"/>
    <property type="molecule type" value="Genomic_DNA"/>
</dbReference>
<dbReference type="InterPro" id="IPR015946">
    <property type="entry name" value="KH_dom-like_a/b"/>
</dbReference>
<name>A0A0M9UCK0_9CHLR</name>
<dbReference type="Gene3D" id="3.30.300.20">
    <property type="match status" value="1"/>
</dbReference>
<dbReference type="PANTHER" id="PTHR34352:SF1">
    <property type="entry name" value="PROTEIN YHFA"/>
    <property type="match status" value="1"/>
</dbReference>
<comment type="caution">
    <text evidence="1">The sequence shown here is derived from an EMBL/GenBank/DDBJ whole genome shotgun (WGS) entry which is preliminary data.</text>
</comment>
<dbReference type="AlphaFoldDB" id="A0A0M9UCK0"/>
<proteinExistence type="predicted"/>
<gene>
    <name evidence="1" type="primary">yhfA</name>
    <name evidence="1" type="ORF">ARMA_1344</name>
</gene>
<dbReference type="InParanoid" id="A0A0M9UCK0"/>
<organism evidence="1 2">
    <name type="scientific">Ardenticatena maritima</name>
    <dbReference type="NCBI Taxonomy" id="872965"/>
    <lineage>
        <taxon>Bacteria</taxon>
        <taxon>Bacillati</taxon>
        <taxon>Chloroflexota</taxon>
        <taxon>Ardenticatenia</taxon>
        <taxon>Ardenticatenales</taxon>
        <taxon>Ardenticatenaceae</taxon>
        <taxon>Ardenticatena</taxon>
    </lineage>
</organism>
<dbReference type="OrthoDB" id="9804010at2"/>
<evidence type="ECO:0000313" key="1">
    <source>
        <dbReference type="EMBL" id="GAP62920.1"/>
    </source>
</evidence>
<sequence>MGSVALKWIGDDSQLFIGRDSFGHVVVSGSWPREDEEWVEWKAPKPSDLLVLSLLSCSAYDVVMILKRQRQQIRALEITAETTQQTEPPYAFTHIHLHYTIRGTNLDEKKVARAIALSEEKYCSVAATIRGVTKLTHDFTIENGAE</sequence>
<dbReference type="InterPro" id="IPR003718">
    <property type="entry name" value="OsmC/Ohr_fam"/>
</dbReference>
<reference evidence="1 2" key="1">
    <citation type="journal article" date="2015" name="Genome Announc.">
        <title>Draft Genome Sequence of a Heterotrophic Facultative Anaerobic Thermophilic Bacterium, Ardenticatena maritima Strain 110ST.</title>
        <authorList>
            <person name="Kawaichi S."/>
            <person name="Yoshida T."/>
            <person name="Sako Y."/>
            <person name="Nakamura R."/>
        </authorList>
    </citation>
    <scope>NUCLEOTIDE SEQUENCE [LARGE SCALE GENOMIC DNA]</scope>
    <source>
        <strain evidence="1 2">110S</strain>
    </source>
</reference>
<keyword evidence="2" id="KW-1185">Reference proteome</keyword>
<dbReference type="RefSeq" id="WP_054492801.1">
    <property type="nucleotide sequence ID" value="NZ_BBZA01000089.1"/>
</dbReference>
<reference evidence="2" key="2">
    <citation type="submission" date="2015-08" db="EMBL/GenBank/DDBJ databases">
        <title>Draft Genome Sequence of a Heterotrophic Facultative Anaerobic Bacterium Ardenticatena maritima Strain 110S.</title>
        <authorList>
            <person name="Kawaichi S."/>
            <person name="Yoshida T."/>
            <person name="Sako Y."/>
            <person name="Nakamura R."/>
        </authorList>
    </citation>
    <scope>NUCLEOTIDE SEQUENCE [LARGE SCALE GENOMIC DNA]</scope>
    <source>
        <strain evidence="2">110S</strain>
    </source>
</reference>
<dbReference type="PANTHER" id="PTHR34352">
    <property type="entry name" value="PROTEIN YHFA"/>
    <property type="match status" value="1"/>
</dbReference>
<dbReference type="Proteomes" id="UP000037784">
    <property type="component" value="Unassembled WGS sequence"/>
</dbReference>
<dbReference type="InterPro" id="IPR036102">
    <property type="entry name" value="OsmC/Ohrsf"/>
</dbReference>
<accession>A0A0M9UCK0</accession>
<dbReference type="Pfam" id="PF02566">
    <property type="entry name" value="OsmC"/>
    <property type="match status" value="1"/>
</dbReference>
<evidence type="ECO:0000313" key="2">
    <source>
        <dbReference type="Proteomes" id="UP000037784"/>
    </source>
</evidence>
<protein>
    <submittedName>
        <fullName evidence="1">Putative redox protein</fullName>
    </submittedName>
</protein>
<dbReference type="SUPFAM" id="SSF82784">
    <property type="entry name" value="OsmC-like"/>
    <property type="match status" value="1"/>
</dbReference>